<dbReference type="AlphaFoldDB" id="A0A562Q3I7"/>
<dbReference type="InterPro" id="IPR012902">
    <property type="entry name" value="N_methyl_site"/>
</dbReference>
<dbReference type="GO" id="GO:0015627">
    <property type="term" value="C:type II protein secretion system complex"/>
    <property type="evidence" value="ECO:0007669"/>
    <property type="project" value="InterPro"/>
</dbReference>
<reference evidence="3 6" key="3">
    <citation type="submission" date="2019-12" db="EMBL/GenBank/DDBJ databases">
        <title>Draft Genome Sequences of Six Type Strains of the Genus Massilia.</title>
        <authorList>
            <person name="Miess H."/>
            <person name="Frediansyah A."/>
            <person name="Goeker M."/>
            <person name="Gross H."/>
        </authorList>
    </citation>
    <scope>NUCLEOTIDE SEQUENCE [LARGE SCALE GENOMIC DNA]</scope>
    <source>
        <strain evidence="3 6">DSM 26639</strain>
    </source>
</reference>
<dbReference type="Proteomes" id="UP000437862">
    <property type="component" value="Chromosome"/>
</dbReference>
<evidence type="ECO:0000256" key="1">
    <source>
        <dbReference type="ARBA" id="ARBA00022481"/>
    </source>
</evidence>
<dbReference type="OrthoDB" id="9795612at2"/>
<dbReference type="PRINTS" id="PR00813">
    <property type="entry name" value="BCTERIALGSPG"/>
</dbReference>
<evidence type="ECO:0000313" key="4">
    <source>
        <dbReference type="EMBL" id="TWI51305.1"/>
    </source>
</evidence>
<feature type="region of interest" description="Disordered" evidence="2">
    <location>
        <begin position="101"/>
        <end position="121"/>
    </location>
</feature>
<sequence>MKGFTLIELLVAMAIIAALLSLAAPRYIGNIDRSKEAVLRENLATLREVLDKYYADNGVYPPNLEALVEARYMRRVPLDPVTESASTWVLVPPPQADQGAVFDVRSGAKGKTHDGTPYQNL</sequence>
<evidence type="ECO:0000313" key="5">
    <source>
        <dbReference type="Proteomes" id="UP000315112"/>
    </source>
</evidence>
<accession>A0A562Q3I7</accession>
<reference evidence="4" key="2">
    <citation type="submission" date="2019-07" db="EMBL/GenBank/DDBJ databases">
        <authorList>
            <person name="Whitman W."/>
            <person name="Huntemann M."/>
            <person name="Clum A."/>
            <person name="Pillay M."/>
            <person name="Palaniappan K."/>
            <person name="Varghese N."/>
            <person name="Mikhailova N."/>
            <person name="Stamatis D."/>
            <person name="Reddy T."/>
            <person name="Daum C."/>
            <person name="Shapiro N."/>
            <person name="Ivanova N."/>
            <person name="Kyrpides N."/>
            <person name="Woyke T."/>
        </authorList>
    </citation>
    <scope>NUCLEOTIDE SEQUENCE</scope>
    <source>
        <strain evidence="4">CGMCC 1.10685</strain>
    </source>
</reference>
<gene>
    <name evidence="3" type="ORF">GO485_21365</name>
    <name evidence="4" type="ORF">IP92_00289</name>
</gene>
<evidence type="ECO:0000313" key="3">
    <source>
        <dbReference type="EMBL" id="QGZ43221.1"/>
    </source>
</evidence>
<evidence type="ECO:0000256" key="2">
    <source>
        <dbReference type="SAM" id="MobiDB-lite"/>
    </source>
</evidence>
<dbReference type="InterPro" id="IPR000983">
    <property type="entry name" value="Bac_GSPG_pilin"/>
</dbReference>
<reference evidence="4 5" key="1">
    <citation type="journal article" date="2015" name="Stand. Genomic Sci.">
        <title>Genomic Encyclopedia of Bacterial and Archaeal Type Strains, Phase III: the genomes of soil and plant-associated and newly described type strains.</title>
        <authorList>
            <person name="Whitman W.B."/>
            <person name="Woyke T."/>
            <person name="Klenk H.P."/>
            <person name="Zhou Y."/>
            <person name="Lilburn T.G."/>
            <person name="Beck B.J."/>
            <person name="De Vos P."/>
            <person name="Vandamme P."/>
            <person name="Eisen J.A."/>
            <person name="Garrity G."/>
            <person name="Hugenholtz P."/>
            <person name="Kyrpides N.C."/>
        </authorList>
    </citation>
    <scope>NUCLEOTIDE SEQUENCE [LARGE SCALE GENOMIC DNA]</scope>
    <source>
        <strain evidence="4 5">CGMCC 1.10685</strain>
    </source>
</reference>
<dbReference type="EMBL" id="VLKW01000001">
    <property type="protein sequence ID" value="TWI51305.1"/>
    <property type="molecule type" value="Genomic_DNA"/>
</dbReference>
<dbReference type="SUPFAM" id="SSF54523">
    <property type="entry name" value="Pili subunits"/>
    <property type="match status" value="1"/>
</dbReference>
<dbReference type="NCBIfam" id="TIGR02532">
    <property type="entry name" value="IV_pilin_GFxxxE"/>
    <property type="match status" value="1"/>
</dbReference>
<name>A0A562Q3I7_9BURK</name>
<keyword evidence="1" id="KW-0488">Methylation</keyword>
<dbReference type="EMBL" id="CP046904">
    <property type="protein sequence ID" value="QGZ43221.1"/>
    <property type="molecule type" value="Genomic_DNA"/>
</dbReference>
<dbReference type="Pfam" id="PF07963">
    <property type="entry name" value="N_methyl"/>
    <property type="match status" value="1"/>
</dbReference>
<proteinExistence type="predicted"/>
<dbReference type="GO" id="GO:0015628">
    <property type="term" value="P:protein secretion by the type II secretion system"/>
    <property type="evidence" value="ECO:0007669"/>
    <property type="project" value="InterPro"/>
</dbReference>
<dbReference type="Gene3D" id="3.30.700.10">
    <property type="entry name" value="Glycoprotein, Type 4 Pilin"/>
    <property type="match status" value="1"/>
</dbReference>
<dbReference type="Proteomes" id="UP000315112">
    <property type="component" value="Unassembled WGS sequence"/>
</dbReference>
<dbReference type="PANTHER" id="PTHR30093:SF47">
    <property type="entry name" value="TYPE IV PILUS NON-CORE MINOR PILIN PILE"/>
    <property type="match status" value="1"/>
</dbReference>
<keyword evidence="6" id="KW-1185">Reference proteome</keyword>
<evidence type="ECO:0000313" key="6">
    <source>
        <dbReference type="Proteomes" id="UP000437862"/>
    </source>
</evidence>
<dbReference type="InterPro" id="IPR045584">
    <property type="entry name" value="Pilin-like"/>
</dbReference>
<protein>
    <submittedName>
        <fullName evidence="3">Prepilin-type N-terminal cleavage/methylation domain-containing protein</fullName>
    </submittedName>
    <submittedName>
        <fullName evidence="4">Type II secretion system protein G (GspG)</fullName>
    </submittedName>
</protein>
<dbReference type="PROSITE" id="PS00409">
    <property type="entry name" value="PROKAR_NTER_METHYL"/>
    <property type="match status" value="1"/>
</dbReference>
<dbReference type="PANTHER" id="PTHR30093">
    <property type="entry name" value="GENERAL SECRETION PATHWAY PROTEIN G"/>
    <property type="match status" value="1"/>
</dbReference>
<organism evidence="4 5">
    <name type="scientific">Pseudoduganella flava</name>
    <dbReference type="NCBI Taxonomy" id="871742"/>
    <lineage>
        <taxon>Bacteria</taxon>
        <taxon>Pseudomonadati</taxon>
        <taxon>Pseudomonadota</taxon>
        <taxon>Betaproteobacteria</taxon>
        <taxon>Burkholderiales</taxon>
        <taxon>Oxalobacteraceae</taxon>
        <taxon>Telluria group</taxon>
        <taxon>Pseudoduganella</taxon>
    </lineage>
</organism>